<comment type="caution">
    <text evidence="14">The sequence shown here is derived from an EMBL/GenBank/DDBJ whole genome shotgun (WGS) entry which is preliminary data.</text>
</comment>
<evidence type="ECO:0000256" key="10">
    <source>
        <dbReference type="ARBA" id="ARBA00023237"/>
    </source>
</evidence>
<evidence type="ECO:0000256" key="6">
    <source>
        <dbReference type="ARBA" id="ARBA00022729"/>
    </source>
</evidence>
<evidence type="ECO:0000256" key="11">
    <source>
        <dbReference type="PROSITE-ProRule" id="PRU01360"/>
    </source>
</evidence>
<dbReference type="Pfam" id="PF13715">
    <property type="entry name" value="CarbopepD_reg_2"/>
    <property type="match status" value="1"/>
</dbReference>
<gene>
    <name evidence="14" type="ORF">L3049_06595</name>
</gene>
<dbReference type="PROSITE" id="PS52016">
    <property type="entry name" value="TONB_DEPENDENT_REC_3"/>
    <property type="match status" value="1"/>
</dbReference>
<evidence type="ECO:0000256" key="2">
    <source>
        <dbReference type="ARBA" id="ARBA00022448"/>
    </source>
</evidence>
<dbReference type="InterPro" id="IPR037066">
    <property type="entry name" value="Plug_dom_sf"/>
</dbReference>
<evidence type="ECO:0000313" key="15">
    <source>
        <dbReference type="Proteomes" id="UP001528920"/>
    </source>
</evidence>
<dbReference type="InterPro" id="IPR023996">
    <property type="entry name" value="TonB-dep_OMP_SusC/RagA"/>
</dbReference>
<evidence type="ECO:0000259" key="13">
    <source>
        <dbReference type="Pfam" id="PF07715"/>
    </source>
</evidence>
<keyword evidence="10 11" id="KW-0998">Cell outer membrane</keyword>
<keyword evidence="2 11" id="KW-0813">Transport</keyword>
<dbReference type="Gene3D" id="2.40.170.20">
    <property type="entry name" value="TonB-dependent receptor, beta-barrel domain"/>
    <property type="match status" value="1"/>
</dbReference>
<dbReference type="InterPro" id="IPR039426">
    <property type="entry name" value="TonB-dep_rcpt-like"/>
</dbReference>
<dbReference type="RefSeq" id="WP_275109011.1">
    <property type="nucleotide sequence ID" value="NZ_JAKJSC010000001.1"/>
</dbReference>
<organism evidence="14 15">
    <name type="scientific">Paralabilibaculum antarcticum</name>
    <dbReference type="NCBI Taxonomy" id="2912572"/>
    <lineage>
        <taxon>Bacteria</taxon>
        <taxon>Pseudomonadati</taxon>
        <taxon>Bacteroidota</taxon>
        <taxon>Bacteroidia</taxon>
        <taxon>Marinilabiliales</taxon>
        <taxon>Marinifilaceae</taxon>
        <taxon>Paralabilibaculum</taxon>
    </lineage>
</organism>
<evidence type="ECO:0000256" key="12">
    <source>
        <dbReference type="SAM" id="SignalP"/>
    </source>
</evidence>
<feature type="signal peptide" evidence="12">
    <location>
        <begin position="1"/>
        <end position="21"/>
    </location>
</feature>
<comment type="subcellular location">
    <subcellularLocation>
        <location evidence="1 11">Cell outer membrane</location>
        <topology evidence="1 11">Multi-pass membrane protein</topology>
    </subcellularLocation>
</comment>
<keyword evidence="4" id="KW-0410">Iron transport</keyword>
<keyword evidence="8" id="KW-0406">Ion transport</keyword>
<dbReference type="Pfam" id="PF07715">
    <property type="entry name" value="Plug"/>
    <property type="match status" value="1"/>
</dbReference>
<dbReference type="NCBIfam" id="TIGR04056">
    <property type="entry name" value="OMP_RagA_SusC"/>
    <property type="match status" value="1"/>
</dbReference>
<evidence type="ECO:0000313" key="14">
    <source>
        <dbReference type="EMBL" id="MDE5417671.1"/>
    </source>
</evidence>
<dbReference type="SUPFAM" id="SSF56935">
    <property type="entry name" value="Porins"/>
    <property type="match status" value="1"/>
</dbReference>
<dbReference type="EMBL" id="JAKJSC010000001">
    <property type="protein sequence ID" value="MDE5417671.1"/>
    <property type="molecule type" value="Genomic_DNA"/>
</dbReference>
<feature type="domain" description="TonB-dependent receptor plug" evidence="13">
    <location>
        <begin position="116"/>
        <end position="224"/>
    </location>
</feature>
<dbReference type="PANTHER" id="PTHR32552">
    <property type="entry name" value="FERRICHROME IRON RECEPTOR-RELATED"/>
    <property type="match status" value="1"/>
</dbReference>
<keyword evidence="15" id="KW-1185">Reference proteome</keyword>
<keyword evidence="3 11" id="KW-1134">Transmembrane beta strand</keyword>
<evidence type="ECO:0000256" key="5">
    <source>
        <dbReference type="ARBA" id="ARBA00022692"/>
    </source>
</evidence>
<keyword evidence="7" id="KW-0408">Iron</keyword>
<keyword evidence="14" id="KW-0675">Receptor</keyword>
<evidence type="ECO:0000256" key="1">
    <source>
        <dbReference type="ARBA" id="ARBA00004571"/>
    </source>
</evidence>
<dbReference type="InterPro" id="IPR036942">
    <property type="entry name" value="Beta-barrel_TonB_sf"/>
</dbReference>
<dbReference type="InterPro" id="IPR008969">
    <property type="entry name" value="CarboxyPept-like_regulatory"/>
</dbReference>
<accession>A0ABT5VQG4</accession>
<sequence>MKKLIGLFVFLLFVGTQIVTAQSKQITGTVTSADDGLGMPGVSVIVKGTTIGASTDIDGKYSLEASASDVLVYSFVGMVSQEITVGSQTVINVVLETESIGMDEVVVTGFGIKRQKRSVTYQTEKVDSEELMAGQQTAVAAALTGKVAGVQINIQSNGVKSESQILLRGLRSISANNEALIVIDGSIASTGAFDDLNPNDVESVNVLKGASAAALYGSRAGNGAIIVVTKKGKKGSKFTVGVQNSTTFETVAYMPDFQTEYGTGWDGVYNNIENTNWGPRFDGQDRQIGPVFRDGTFQAVPYAPVKDNLKDFFNTGTTLQNTVYMNGGDDTGSFYLSIGHQDTKGIVPDDTYEKYTVRVNANKKIGKLDIGLNSSFMSDDKDVVGSNIGDQDRAFYWFLLNTPANIPLDTYKDWDNPLSYGHADRYFNAFYQNPYWAIGTNRDRDRSKRINANLRASYDITDKINFTVRAGVNSSFGDGKDWRAAQTYDSFTQPYHSAVGSYVTDSEFQYTSYTLDMLLRGEFDLTEDINLKAIVGSATSSYRNRSSYLTANNLSIPDFYDVSNGTGELQGGVSESRKRTFGVFADLTFGYKNWAFLTLTGRQDVTSSLAKDDRSYFYPAAGLSIVLTEAIPSLADNSFLSTAKVTLSNSTVYNDLGPYQINESFYQAGGFPYGTVNGFRVANTAVAESIKKEKLNSTEIGMNMSFLQGRINLDAAYFFTKTTDLITNTTPSIASGAYGFLTNIGELKSTGVEVSLGGRVIQAGDFSWNMNVNFSKADTEVVEIVGDLKEVAIESYTGGFGTYAVVGETFPMLKAVAYTRDPQGRIVVDAVSGDPVVGEIENMGRTTPEYILGLNTSVSYKGLTLSATMDYRANYVYYSQGSDLMEFTGRSMESVQANRQDFVWPNSSIEVSPGVYEANTNTQITGGEMSFWKDHYNQIKENYVKDATAFKIRELALNYTFPKSLLNKTNFVNKVTVGFVARNLWTSLPKQKYRFSDPEFRNTRSTDAANGIGIGGYLTSPPTRSFGFNVNVEF</sequence>
<evidence type="ECO:0000256" key="4">
    <source>
        <dbReference type="ARBA" id="ARBA00022496"/>
    </source>
</evidence>
<dbReference type="Gene3D" id="2.60.40.1120">
    <property type="entry name" value="Carboxypeptidase-like, regulatory domain"/>
    <property type="match status" value="1"/>
</dbReference>
<evidence type="ECO:0000256" key="8">
    <source>
        <dbReference type="ARBA" id="ARBA00023065"/>
    </source>
</evidence>
<comment type="similarity">
    <text evidence="11">Belongs to the TonB-dependent receptor family.</text>
</comment>
<keyword evidence="9 11" id="KW-0472">Membrane</keyword>
<proteinExistence type="inferred from homology"/>
<feature type="chain" id="PRO_5045643651" evidence="12">
    <location>
        <begin position="22"/>
        <end position="1034"/>
    </location>
</feature>
<dbReference type="NCBIfam" id="TIGR04057">
    <property type="entry name" value="SusC_RagA_signa"/>
    <property type="match status" value="1"/>
</dbReference>
<evidence type="ECO:0000256" key="3">
    <source>
        <dbReference type="ARBA" id="ARBA00022452"/>
    </source>
</evidence>
<name>A0ABT5VQG4_9BACT</name>
<dbReference type="Proteomes" id="UP001528920">
    <property type="component" value="Unassembled WGS sequence"/>
</dbReference>
<protein>
    <submittedName>
        <fullName evidence="14">TonB-dependent receptor</fullName>
    </submittedName>
</protein>
<reference evidence="14 15" key="1">
    <citation type="submission" date="2022-01" db="EMBL/GenBank/DDBJ databases">
        <title>Labilibaculum sp. nov, a marine bacterium isolated from Antarctica.</title>
        <authorList>
            <person name="Dai W."/>
        </authorList>
    </citation>
    <scope>NUCLEOTIDE SEQUENCE [LARGE SCALE GENOMIC DNA]</scope>
    <source>
        <strain evidence="14 15">DW002</strain>
    </source>
</reference>
<dbReference type="InterPro" id="IPR023997">
    <property type="entry name" value="TonB-dep_OMP_SusC/RagA_CS"/>
</dbReference>
<dbReference type="PANTHER" id="PTHR32552:SF68">
    <property type="entry name" value="FERRICHROME OUTER MEMBRANE TRANSPORTER_PHAGE RECEPTOR"/>
    <property type="match status" value="1"/>
</dbReference>
<dbReference type="InterPro" id="IPR012910">
    <property type="entry name" value="Plug_dom"/>
</dbReference>
<keyword evidence="5 11" id="KW-0812">Transmembrane</keyword>
<dbReference type="Gene3D" id="2.170.130.10">
    <property type="entry name" value="TonB-dependent receptor, plug domain"/>
    <property type="match status" value="1"/>
</dbReference>
<keyword evidence="6 12" id="KW-0732">Signal</keyword>
<evidence type="ECO:0000256" key="7">
    <source>
        <dbReference type="ARBA" id="ARBA00023004"/>
    </source>
</evidence>
<dbReference type="SUPFAM" id="SSF49464">
    <property type="entry name" value="Carboxypeptidase regulatory domain-like"/>
    <property type="match status" value="1"/>
</dbReference>
<evidence type="ECO:0000256" key="9">
    <source>
        <dbReference type="ARBA" id="ARBA00023136"/>
    </source>
</evidence>